<evidence type="ECO:0000256" key="3">
    <source>
        <dbReference type="ARBA" id="ARBA00022473"/>
    </source>
</evidence>
<dbReference type="PANTHER" id="PTHR12478:SF16">
    <property type="entry name" value="PROTEIN CHARYBDE-RELATED"/>
    <property type="match status" value="1"/>
</dbReference>
<dbReference type="InterPro" id="IPR012918">
    <property type="entry name" value="RTP801-like"/>
</dbReference>
<proteinExistence type="inferred from homology"/>
<accession>A0A1B6IFR3</accession>
<evidence type="ECO:0000256" key="5">
    <source>
        <dbReference type="ARBA" id="ARBA00022703"/>
    </source>
</evidence>
<evidence type="ECO:0000256" key="6">
    <source>
        <dbReference type="ARBA" id="ARBA00059352"/>
    </source>
</evidence>
<evidence type="ECO:0000256" key="1">
    <source>
        <dbReference type="ARBA" id="ARBA00004496"/>
    </source>
</evidence>
<comment type="subcellular location">
    <subcellularLocation>
        <location evidence="1">Cytoplasm</location>
    </subcellularLocation>
</comment>
<dbReference type="InterPro" id="IPR038281">
    <property type="entry name" value="RTP801-like_C_sf"/>
</dbReference>
<comment type="similarity">
    <text evidence="2">Belongs to the DDIT4 family.</text>
</comment>
<reference evidence="7" key="1">
    <citation type="submission" date="2015-11" db="EMBL/GenBank/DDBJ databases">
        <title>De novo transcriptome assembly of four potential Pierce s Disease insect vectors from Arizona vineyards.</title>
        <authorList>
            <person name="Tassone E.E."/>
        </authorList>
    </citation>
    <scope>NUCLEOTIDE SEQUENCE</scope>
</reference>
<dbReference type="GO" id="GO:0008258">
    <property type="term" value="P:head involution"/>
    <property type="evidence" value="ECO:0007669"/>
    <property type="project" value="UniProtKB-ARBA"/>
</dbReference>
<comment type="function">
    <text evidence="6">Inhibits cell growth by regulating the Tor pathway upstream of the Tsc1-Tsc2 complex and downstream of Akt1. Acts as a cell death activator during head development.</text>
</comment>
<dbReference type="Gene3D" id="3.90.470.40">
    <property type="entry name" value="RTP801-like"/>
    <property type="match status" value="1"/>
</dbReference>
<dbReference type="GO" id="GO:0009968">
    <property type="term" value="P:negative regulation of signal transduction"/>
    <property type="evidence" value="ECO:0007669"/>
    <property type="project" value="InterPro"/>
</dbReference>
<dbReference type="AlphaFoldDB" id="A0A1B6IFR3"/>
<dbReference type="PANTHER" id="PTHR12478">
    <property type="entry name" value="DNA-DAMAGE-INDUCIBLE TRANSCRIPT 4 PROTEIN DDIT4"/>
    <property type="match status" value="1"/>
</dbReference>
<dbReference type="GO" id="GO:0005737">
    <property type="term" value="C:cytoplasm"/>
    <property type="evidence" value="ECO:0007669"/>
    <property type="project" value="UniProtKB-SubCell"/>
</dbReference>
<keyword evidence="4" id="KW-0963">Cytoplasm</keyword>
<sequence length="160" mass="18145">MEVLTYPVITDFTNKNFSRVHDVTEEVEDTVACQLLALQIEQELRAAKSAELSCGEVLLPADLLPRVACSVLCMAVDEPCGIRGCTLYINFESERECRKIGTVKCDPNTVSTFELSLTLRRESRRTWTTLIPQFLMNLTRSTIMISSRFTLDKKKLYRSG</sequence>
<dbReference type="EMBL" id="GECU01021942">
    <property type="protein sequence ID" value="JAS85764.1"/>
    <property type="molecule type" value="Transcribed_RNA"/>
</dbReference>
<dbReference type="GO" id="GO:0032006">
    <property type="term" value="P:regulation of TOR signaling"/>
    <property type="evidence" value="ECO:0007669"/>
    <property type="project" value="UniProtKB-ARBA"/>
</dbReference>
<evidence type="ECO:0000256" key="4">
    <source>
        <dbReference type="ARBA" id="ARBA00022490"/>
    </source>
</evidence>
<evidence type="ECO:0000313" key="7">
    <source>
        <dbReference type="EMBL" id="JAS85764.1"/>
    </source>
</evidence>
<gene>
    <name evidence="7" type="ORF">g.18542</name>
</gene>
<keyword evidence="3" id="KW-0217">Developmental protein</keyword>
<dbReference type="GO" id="GO:0045926">
    <property type="term" value="P:negative regulation of growth"/>
    <property type="evidence" value="ECO:0007669"/>
    <property type="project" value="UniProtKB-ARBA"/>
</dbReference>
<dbReference type="FunFam" id="3.90.470.40:FF:000003">
    <property type="entry name" value="Charybde, isoform E"/>
    <property type="match status" value="1"/>
</dbReference>
<protein>
    <submittedName>
        <fullName evidence="7">Uncharacterized protein</fullName>
    </submittedName>
</protein>
<name>A0A1B6IFR3_9HEMI</name>
<dbReference type="GO" id="GO:0006915">
    <property type="term" value="P:apoptotic process"/>
    <property type="evidence" value="ECO:0007669"/>
    <property type="project" value="UniProtKB-KW"/>
</dbReference>
<organism evidence="7">
    <name type="scientific">Homalodisca liturata</name>
    <dbReference type="NCBI Taxonomy" id="320908"/>
    <lineage>
        <taxon>Eukaryota</taxon>
        <taxon>Metazoa</taxon>
        <taxon>Ecdysozoa</taxon>
        <taxon>Arthropoda</taxon>
        <taxon>Hexapoda</taxon>
        <taxon>Insecta</taxon>
        <taxon>Pterygota</taxon>
        <taxon>Neoptera</taxon>
        <taxon>Paraneoptera</taxon>
        <taxon>Hemiptera</taxon>
        <taxon>Auchenorrhyncha</taxon>
        <taxon>Membracoidea</taxon>
        <taxon>Cicadellidae</taxon>
        <taxon>Cicadellinae</taxon>
        <taxon>Proconiini</taxon>
        <taxon>Homalodisca</taxon>
    </lineage>
</organism>
<dbReference type="GO" id="GO:0006979">
    <property type="term" value="P:response to oxidative stress"/>
    <property type="evidence" value="ECO:0007669"/>
    <property type="project" value="UniProtKB-ARBA"/>
</dbReference>
<evidence type="ECO:0000256" key="2">
    <source>
        <dbReference type="ARBA" id="ARBA00010670"/>
    </source>
</evidence>
<keyword evidence="5" id="KW-0053">Apoptosis</keyword>
<dbReference type="Pfam" id="PF07809">
    <property type="entry name" value="RTP801_C"/>
    <property type="match status" value="1"/>
</dbReference>